<dbReference type="AlphaFoldDB" id="A0A450WGA5"/>
<dbReference type="InterPro" id="IPR004137">
    <property type="entry name" value="HCP/CODH"/>
</dbReference>
<dbReference type="EMBL" id="CAADFM010000138">
    <property type="protein sequence ID" value="VFK16073.1"/>
    <property type="molecule type" value="Genomic_DNA"/>
</dbReference>
<dbReference type="GO" id="GO:0016491">
    <property type="term" value="F:oxidoreductase activity"/>
    <property type="evidence" value="ECO:0007669"/>
    <property type="project" value="InterPro"/>
</dbReference>
<dbReference type="SUPFAM" id="SSF56821">
    <property type="entry name" value="Prismane protein-like"/>
    <property type="match status" value="1"/>
</dbReference>
<dbReference type="EMBL" id="CAADFP010000153">
    <property type="protein sequence ID" value="VFK31948.1"/>
    <property type="molecule type" value="Genomic_DNA"/>
</dbReference>
<dbReference type="Gene3D" id="1.20.1270.20">
    <property type="match status" value="1"/>
</dbReference>
<organism evidence="1">
    <name type="scientific">Candidatus Kentrum sp. LPFa</name>
    <dbReference type="NCBI Taxonomy" id="2126335"/>
    <lineage>
        <taxon>Bacteria</taxon>
        <taxon>Pseudomonadati</taxon>
        <taxon>Pseudomonadota</taxon>
        <taxon>Gammaproteobacteria</taxon>
        <taxon>Candidatus Kentrum</taxon>
    </lineage>
</organism>
<proteinExistence type="predicted"/>
<protein>
    <submittedName>
        <fullName evidence="1">Prismane/CO dehydrogenase family protein</fullName>
    </submittedName>
</protein>
<gene>
    <name evidence="1" type="ORF">BECKLPF1236A_GA0070988_101382</name>
    <name evidence="2" type="ORF">BECKLPF1236C_GA0070990_101531</name>
</gene>
<accession>A0A450WGA5</accession>
<sequence>MFCFQCQETTKNIACTIKGICGKSDEIANLQDHLIQYFLI</sequence>
<name>A0A450WGA5_9GAMM</name>
<dbReference type="Pfam" id="PF03063">
    <property type="entry name" value="Prismane"/>
    <property type="match status" value="1"/>
</dbReference>
<reference evidence="1" key="1">
    <citation type="submission" date="2019-02" db="EMBL/GenBank/DDBJ databases">
        <authorList>
            <person name="Gruber-Vodicka R. H."/>
            <person name="Seah K. B. B."/>
        </authorList>
    </citation>
    <scope>NUCLEOTIDE SEQUENCE</scope>
    <source>
        <strain evidence="1">BECK_S312</strain>
        <strain evidence="2">BECK_S426</strain>
    </source>
</reference>
<dbReference type="InterPro" id="IPR016100">
    <property type="entry name" value="Prismane_a-bundle"/>
</dbReference>
<evidence type="ECO:0000313" key="1">
    <source>
        <dbReference type="EMBL" id="VFK16073.1"/>
    </source>
</evidence>
<evidence type="ECO:0000313" key="2">
    <source>
        <dbReference type="EMBL" id="VFK31948.1"/>
    </source>
</evidence>
<dbReference type="InterPro" id="IPR011254">
    <property type="entry name" value="Prismane-like_sf"/>
</dbReference>